<evidence type="ECO:0000313" key="2">
    <source>
        <dbReference type="Proteomes" id="UP000035721"/>
    </source>
</evidence>
<proteinExistence type="predicted"/>
<comment type="caution">
    <text evidence="1">The sequence shown here is derived from an EMBL/GenBank/DDBJ whole genome shotgun (WGS) entry which is preliminary data.</text>
</comment>
<reference evidence="1 2" key="1">
    <citation type="journal article" date="2013" name="ISME J.">
        <title>A metabolic model for members of the genus Tetrasphaera involved in enhanced biological phosphorus removal.</title>
        <authorList>
            <person name="Kristiansen R."/>
            <person name="Nguyen H.T.T."/>
            <person name="Saunders A.M."/>
            <person name="Nielsen J.L."/>
            <person name="Wimmer R."/>
            <person name="Le V.Q."/>
            <person name="McIlroy S.J."/>
            <person name="Petrovski S."/>
            <person name="Seviour R.J."/>
            <person name="Calteau A."/>
            <person name="Nielsen K.L."/>
            <person name="Nielsen P.H."/>
        </authorList>
    </citation>
    <scope>NUCLEOTIDE SEQUENCE [LARGE SCALE GENOMIC DNA]</scope>
    <source>
        <strain evidence="1 2">T1-X7</strain>
    </source>
</reference>
<gene>
    <name evidence="1" type="ORF">BN12_400016</name>
</gene>
<name>A0A077M225_9MICO</name>
<protein>
    <submittedName>
        <fullName evidence="1">Uncharacterized protein</fullName>
    </submittedName>
</protein>
<evidence type="ECO:0000313" key="1">
    <source>
        <dbReference type="EMBL" id="CCH79107.1"/>
    </source>
</evidence>
<dbReference type="EMBL" id="CAJB01000335">
    <property type="protein sequence ID" value="CCH79107.1"/>
    <property type="molecule type" value="Genomic_DNA"/>
</dbReference>
<dbReference type="Proteomes" id="UP000035721">
    <property type="component" value="Unassembled WGS sequence"/>
</dbReference>
<dbReference type="STRING" id="1194083.BN12_400016"/>
<dbReference type="AlphaFoldDB" id="A0A077M225"/>
<organism evidence="1 2">
    <name type="scientific">Nostocoides japonicum T1-X7</name>
    <dbReference type="NCBI Taxonomy" id="1194083"/>
    <lineage>
        <taxon>Bacteria</taxon>
        <taxon>Bacillati</taxon>
        <taxon>Actinomycetota</taxon>
        <taxon>Actinomycetes</taxon>
        <taxon>Micrococcales</taxon>
        <taxon>Intrasporangiaceae</taxon>
        <taxon>Nostocoides</taxon>
    </lineage>
</organism>
<accession>A0A077M225</accession>
<dbReference type="RefSeq" id="WP_053079970.1">
    <property type="nucleotide sequence ID" value="NZ_HF570958.1"/>
</dbReference>
<sequence>MCSHGEEGVLMRYTVPDGVPVLSVGRHRRPRKGACFMEFASYLAGEKWSDHPSCTHPLLAGLARTINDLVDDEHRSELVPLIPDVVGVTGDDLAIDVTIAARAAMAALPVVSMEYQRALAVGLVTTDRIAATLDHPSMPALREEIAAVLTLVPDAASWAGHFTEGTSIVEARIFRKLSAPRIVAYAGRGIALAIVMDPDDRLVALLRRCIEDARMLTGHVGRDDDRYAEERLGERFSARKSTVRDHASLDAPSS</sequence>
<keyword evidence="2" id="KW-1185">Reference proteome</keyword>